<evidence type="ECO:0000256" key="1">
    <source>
        <dbReference type="SAM" id="Phobius"/>
    </source>
</evidence>
<keyword evidence="1" id="KW-0812">Transmembrane</keyword>
<name>A0ABT9FEY7_9GAMM</name>
<evidence type="ECO:0000313" key="2">
    <source>
        <dbReference type="EMBL" id="MDP2565350.1"/>
    </source>
</evidence>
<feature type="transmembrane region" description="Helical" evidence="1">
    <location>
        <begin position="111"/>
        <end position="133"/>
    </location>
</feature>
<keyword evidence="1" id="KW-1133">Transmembrane helix</keyword>
<comment type="caution">
    <text evidence="2">The sequence shown here is derived from an EMBL/GenBank/DDBJ whole genome shotgun (WGS) entry which is preliminary data.</text>
</comment>
<keyword evidence="3" id="KW-1185">Reference proteome</keyword>
<dbReference type="InterPro" id="IPR013879">
    <property type="entry name" value="DUF1761"/>
</dbReference>
<protein>
    <submittedName>
        <fullName evidence="2">DUF1761 domain-containing protein</fullName>
    </submittedName>
</protein>
<reference evidence="2" key="1">
    <citation type="submission" date="2023-07" db="EMBL/GenBank/DDBJ databases">
        <title>Genome content predicts the carbon catabolic preferences of heterotrophic bacteria.</title>
        <authorList>
            <person name="Gralka M."/>
        </authorList>
    </citation>
    <scope>NUCLEOTIDE SEQUENCE</scope>
    <source>
        <strain evidence="2">4G09</strain>
    </source>
</reference>
<dbReference type="Proteomes" id="UP001177212">
    <property type="component" value="Unassembled WGS sequence"/>
</dbReference>
<dbReference type="EMBL" id="JAUYVT010000010">
    <property type="protein sequence ID" value="MDP2565350.1"/>
    <property type="molecule type" value="Genomic_DNA"/>
</dbReference>
<evidence type="ECO:0000313" key="3">
    <source>
        <dbReference type="Proteomes" id="UP001177212"/>
    </source>
</evidence>
<organism evidence="2 3">
    <name type="scientific">Pseudoalteromonas marina</name>
    <dbReference type="NCBI Taxonomy" id="267375"/>
    <lineage>
        <taxon>Bacteria</taxon>
        <taxon>Pseudomonadati</taxon>
        <taxon>Pseudomonadota</taxon>
        <taxon>Gammaproteobacteria</taxon>
        <taxon>Alteromonadales</taxon>
        <taxon>Pseudoalteromonadaceae</taxon>
        <taxon>Pseudoalteromonas</taxon>
    </lineage>
</organism>
<gene>
    <name evidence="2" type="ORF">Q8W34_11965</name>
</gene>
<accession>A0ABT9FEY7</accession>
<feature type="transmembrane region" description="Helical" evidence="1">
    <location>
        <begin position="6"/>
        <end position="26"/>
    </location>
</feature>
<dbReference type="Pfam" id="PF08570">
    <property type="entry name" value="DUF1761"/>
    <property type="match status" value="1"/>
</dbReference>
<feature type="transmembrane region" description="Helical" evidence="1">
    <location>
        <begin position="79"/>
        <end position="104"/>
    </location>
</feature>
<sequence length="134" mass="14755">MNFSDINFISILVAALSSFTLSSVWYSNLLFRQAWLESCGLTELDLQSANKKRVCIGTFSFSFLAAFVLSIFLGNESSLGLSVGTGFAIGLFWVSSSLGLSYLYEQRPVKLFLINSGYYVSQFSLMGLILGGWP</sequence>
<feature type="transmembrane region" description="Helical" evidence="1">
    <location>
        <begin position="54"/>
        <end position="73"/>
    </location>
</feature>
<proteinExistence type="predicted"/>
<keyword evidence="1" id="KW-0472">Membrane</keyword>
<dbReference type="RefSeq" id="WP_305398206.1">
    <property type="nucleotide sequence ID" value="NZ_JAUYVT010000010.1"/>
</dbReference>